<dbReference type="AlphaFoldDB" id="E3MQN0"/>
<evidence type="ECO:0000313" key="20">
    <source>
        <dbReference type="EMBL" id="EFP06966.1"/>
    </source>
</evidence>
<evidence type="ECO:0000256" key="17">
    <source>
        <dbReference type="ARBA" id="ARBA00078653"/>
    </source>
</evidence>
<dbReference type="GO" id="GO:0038022">
    <property type="term" value="F:G protein-coupled olfactory receptor activity"/>
    <property type="evidence" value="ECO:0007669"/>
    <property type="project" value="TreeGrafter"/>
</dbReference>
<evidence type="ECO:0000256" key="12">
    <source>
        <dbReference type="ARBA" id="ARBA00023273"/>
    </source>
</evidence>
<dbReference type="InParanoid" id="E3MQN0"/>
<evidence type="ECO:0000256" key="15">
    <source>
        <dbReference type="ARBA" id="ARBA00064300"/>
    </source>
</evidence>
<dbReference type="HOGENOM" id="CLU_036335_2_0_1"/>
<evidence type="ECO:0000256" key="1">
    <source>
        <dbReference type="ARBA" id="ARBA00004272"/>
    </source>
</evidence>
<dbReference type="PANTHER" id="PTHR22943">
    <property type="entry name" value="7-TRANSMEMBRANE DOMAIN RECEPTOR C.ELEGANS"/>
    <property type="match status" value="1"/>
</dbReference>
<evidence type="ECO:0000256" key="4">
    <source>
        <dbReference type="ARBA" id="ARBA00022606"/>
    </source>
</evidence>
<keyword evidence="10" id="KW-0675">Receptor</keyword>
<feature type="transmembrane region" description="Helical" evidence="19">
    <location>
        <begin position="47"/>
        <end position="65"/>
    </location>
</feature>
<feature type="transmembrane region" description="Helical" evidence="19">
    <location>
        <begin position="94"/>
        <end position="116"/>
    </location>
</feature>
<organism evidence="21">
    <name type="scientific">Caenorhabditis remanei</name>
    <name type="common">Caenorhabditis vulgaris</name>
    <dbReference type="NCBI Taxonomy" id="31234"/>
    <lineage>
        <taxon>Eukaryota</taxon>
        <taxon>Metazoa</taxon>
        <taxon>Ecdysozoa</taxon>
        <taxon>Nematoda</taxon>
        <taxon>Chromadorea</taxon>
        <taxon>Rhabditida</taxon>
        <taxon>Rhabditina</taxon>
        <taxon>Rhabditomorpha</taxon>
        <taxon>Rhabditoidea</taxon>
        <taxon>Rhabditidae</taxon>
        <taxon>Peloderinae</taxon>
        <taxon>Caenorhabditis</taxon>
    </lineage>
</organism>
<comment type="subcellular location">
    <subcellularLocation>
        <location evidence="1">Cell projection</location>
        <location evidence="1">Cilium membrane</location>
        <topology evidence="1">Multi-pass membrane protein</topology>
    </subcellularLocation>
</comment>
<keyword evidence="2" id="KW-1003">Cell membrane</keyword>
<dbReference type="Pfam" id="PF10326">
    <property type="entry name" value="7TM_GPCR_Str"/>
    <property type="match status" value="1"/>
</dbReference>
<dbReference type="OMA" id="PMFNIEV"/>
<feature type="transmembrane region" description="Helical" evidence="19">
    <location>
        <begin position="256"/>
        <end position="280"/>
    </location>
</feature>
<dbReference type="GO" id="GO:0006935">
    <property type="term" value="P:chemotaxis"/>
    <property type="evidence" value="ECO:0007669"/>
    <property type="project" value="UniProtKB-KW"/>
</dbReference>
<evidence type="ECO:0000256" key="11">
    <source>
        <dbReference type="ARBA" id="ARBA00023180"/>
    </source>
</evidence>
<dbReference type="OrthoDB" id="5789643at2759"/>
<keyword evidence="9 19" id="KW-0472">Membrane</keyword>
<evidence type="ECO:0000256" key="8">
    <source>
        <dbReference type="ARBA" id="ARBA00023069"/>
    </source>
</evidence>
<dbReference type="GO" id="GO:0060170">
    <property type="term" value="C:ciliary membrane"/>
    <property type="evidence" value="ECO:0007669"/>
    <property type="project" value="UniProtKB-SubCell"/>
</dbReference>
<comment type="similarity">
    <text evidence="14">Belongs to the nematode receptor-like protein str family.</text>
</comment>
<sequence>MLTFEFWKSFLRTIQWGGAFFAVLLNSLLIILIVFRSPKHLGAYKYLMFYISIFEIAYSILDAIVEPNVFSHGPAFIVFRNFKHSHFGRNQGCYLIMMYCGSFGLSIALFGVHFIYRYSAVDCVFRKKYLEGRKMTVLFWMPVVYCVWWSMVVWVMFRSSGETDMLMRSPLLHGYDTRIEDISYVVAVFYTTGTPHTHQLSPNWSAFLGMSNMWFMISTSLFCVIYFGIKCYWKLTKSLVKSKMSSYYKKSIQQQLFQALVMQTLIPVVLMYAPIGILFIFPMFNIEVGFISSFITATIAIYPAVDPLPTMFIIENYRKTLCCCENWKNPRDGKLTKIRISGLRMRMKKKVAKAAVVNRSVDIQN</sequence>
<feature type="transmembrane region" description="Helical" evidence="19">
    <location>
        <begin position="286"/>
        <end position="305"/>
    </location>
</feature>
<evidence type="ECO:0000256" key="16">
    <source>
        <dbReference type="ARBA" id="ARBA00067967"/>
    </source>
</evidence>
<gene>
    <name evidence="20" type="ORF">CRE_10415</name>
</gene>
<accession>E3MQN0</accession>
<keyword evidence="11" id="KW-0325">Glycoprotein</keyword>
<dbReference type="eggNOG" id="ENOG502TGNZ">
    <property type="taxonomic scope" value="Eukaryota"/>
</dbReference>
<keyword evidence="4" id="KW-0716">Sensory transduction</keyword>
<evidence type="ECO:0000256" key="14">
    <source>
        <dbReference type="ARBA" id="ARBA00061678"/>
    </source>
</evidence>
<keyword evidence="3" id="KW-0145">Chemotaxis</keyword>
<keyword evidence="5 19" id="KW-0812">Transmembrane</keyword>
<protein>
    <recommendedName>
        <fullName evidence="16">Serpentine receptor class r-10</fullName>
    </recommendedName>
    <alternativeName>
        <fullName evidence="17">Odorant response abnormal protein 10</fullName>
    </alternativeName>
    <alternativeName>
        <fullName evidence="18">Olfactory receptor 10</fullName>
    </alternativeName>
</protein>
<dbReference type="FunFam" id="1.20.1070.10:FF:000128">
    <property type="entry name" value="Seven TM Receptor"/>
    <property type="match status" value="1"/>
</dbReference>
<evidence type="ECO:0000256" key="7">
    <source>
        <dbReference type="ARBA" id="ARBA00022989"/>
    </source>
</evidence>
<evidence type="ECO:0000313" key="21">
    <source>
        <dbReference type="Proteomes" id="UP000008281"/>
    </source>
</evidence>
<evidence type="ECO:0000256" key="3">
    <source>
        <dbReference type="ARBA" id="ARBA00022500"/>
    </source>
</evidence>
<comment type="subunit">
    <text evidence="15">Interacts with odr-4.</text>
</comment>
<dbReference type="GO" id="GO:0042048">
    <property type="term" value="P:olfactory behavior"/>
    <property type="evidence" value="ECO:0007669"/>
    <property type="project" value="TreeGrafter"/>
</dbReference>
<feature type="transmembrane region" description="Helical" evidence="19">
    <location>
        <begin position="213"/>
        <end position="235"/>
    </location>
</feature>
<keyword evidence="21" id="KW-1185">Reference proteome</keyword>
<evidence type="ECO:0000256" key="9">
    <source>
        <dbReference type="ARBA" id="ARBA00023136"/>
    </source>
</evidence>
<keyword evidence="6" id="KW-0552">Olfaction</keyword>
<evidence type="ECO:0000256" key="10">
    <source>
        <dbReference type="ARBA" id="ARBA00023170"/>
    </source>
</evidence>
<keyword evidence="7 19" id="KW-1133">Transmembrane helix</keyword>
<name>E3MQN0_CAERE</name>
<feature type="transmembrane region" description="Helical" evidence="19">
    <location>
        <begin position="14"/>
        <end position="35"/>
    </location>
</feature>
<comment type="function">
    <text evidence="13">An odorant receptor which affects chemotaxis to the volatile odorant diacetyl. Specifies AWA neuronal cell fate via the odr-7 pathway.</text>
</comment>
<evidence type="ECO:0000256" key="5">
    <source>
        <dbReference type="ARBA" id="ARBA00022692"/>
    </source>
</evidence>
<dbReference type="InterPro" id="IPR019428">
    <property type="entry name" value="7TM_GPCR_serpentine_rcpt_Str"/>
</dbReference>
<dbReference type="SUPFAM" id="SSF81321">
    <property type="entry name" value="Family A G protein-coupled receptor-like"/>
    <property type="match status" value="1"/>
</dbReference>
<keyword evidence="8" id="KW-0969">Cilium</keyword>
<proteinExistence type="inferred from homology"/>
<evidence type="ECO:0000256" key="2">
    <source>
        <dbReference type="ARBA" id="ARBA00022475"/>
    </source>
</evidence>
<keyword evidence="12" id="KW-0966">Cell projection</keyword>
<evidence type="ECO:0000256" key="19">
    <source>
        <dbReference type="SAM" id="Phobius"/>
    </source>
</evidence>
<feature type="transmembrane region" description="Helical" evidence="19">
    <location>
        <begin position="137"/>
        <end position="157"/>
    </location>
</feature>
<evidence type="ECO:0000256" key="18">
    <source>
        <dbReference type="ARBA" id="ARBA00082489"/>
    </source>
</evidence>
<dbReference type="Proteomes" id="UP000008281">
    <property type="component" value="Unassembled WGS sequence"/>
</dbReference>
<reference evidence="20" key="1">
    <citation type="submission" date="2007-07" db="EMBL/GenBank/DDBJ databases">
        <title>PCAP assembly of the Caenorhabditis remanei genome.</title>
        <authorList>
            <consortium name="The Caenorhabditis remanei Sequencing Consortium"/>
            <person name="Wilson R.K."/>
        </authorList>
    </citation>
    <scope>NUCLEOTIDE SEQUENCE [LARGE SCALE GENOMIC DNA]</scope>
    <source>
        <strain evidence="20">PB4641</strain>
    </source>
</reference>
<evidence type="ECO:0000256" key="13">
    <source>
        <dbReference type="ARBA" id="ARBA00054965"/>
    </source>
</evidence>
<dbReference type="PANTHER" id="PTHR22943:SF109">
    <property type="entry name" value="SEVEN TM RECEPTOR"/>
    <property type="match status" value="1"/>
</dbReference>
<dbReference type="EMBL" id="DS268466">
    <property type="protein sequence ID" value="EFP06966.1"/>
    <property type="molecule type" value="Genomic_DNA"/>
</dbReference>
<evidence type="ECO:0000256" key="6">
    <source>
        <dbReference type="ARBA" id="ARBA00022725"/>
    </source>
</evidence>